<dbReference type="AlphaFoldDB" id="A0A0E9XH55"/>
<organism evidence="1">
    <name type="scientific">Anguilla anguilla</name>
    <name type="common">European freshwater eel</name>
    <name type="synonym">Muraena anguilla</name>
    <dbReference type="NCBI Taxonomy" id="7936"/>
    <lineage>
        <taxon>Eukaryota</taxon>
        <taxon>Metazoa</taxon>
        <taxon>Chordata</taxon>
        <taxon>Craniata</taxon>
        <taxon>Vertebrata</taxon>
        <taxon>Euteleostomi</taxon>
        <taxon>Actinopterygii</taxon>
        <taxon>Neopterygii</taxon>
        <taxon>Teleostei</taxon>
        <taxon>Anguilliformes</taxon>
        <taxon>Anguillidae</taxon>
        <taxon>Anguilla</taxon>
    </lineage>
</organism>
<reference evidence="1" key="2">
    <citation type="journal article" date="2015" name="Fish Shellfish Immunol.">
        <title>Early steps in the European eel (Anguilla anguilla)-Vibrio vulnificus interaction in the gills: Role of the RtxA13 toxin.</title>
        <authorList>
            <person name="Callol A."/>
            <person name="Pajuelo D."/>
            <person name="Ebbesson L."/>
            <person name="Teles M."/>
            <person name="MacKenzie S."/>
            <person name="Amaro C."/>
        </authorList>
    </citation>
    <scope>NUCLEOTIDE SEQUENCE</scope>
</reference>
<sequence length="43" mass="5074">MIPTTLMNLKNLSNVNCEEKVIDRFNAQFKMSNVNLTHNRKYC</sequence>
<protein>
    <submittedName>
        <fullName evidence="1">Uncharacterized protein</fullName>
    </submittedName>
</protein>
<reference evidence="1" key="1">
    <citation type="submission" date="2014-11" db="EMBL/GenBank/DDBJ databases">
        <authorList>
            <person name="Amaro Gonzalez C."/>
        </authorList>
    </citation>
    <scope>NUCLEOTIDE SEQUENCE</scope>
</reference>
<accession>A0A0E9XH55</accession>
<proteinExistence type="predicted"/>
<dbReference type="EMBL" id="GBXM01006593">
    <property type="protein sequence ID" value="JAI01985.1"/>
    <property type="molecule type" value="Transcribed_RNA"/>
</dbReference>
<evidence type="ECO:0000313" key="1">
    <source>
        <dbReference type="EMBL" id="JAI01985.1"/>
    </source>
</evidence>
<name>A0A0E9XH55_ANGAN</name>